<dbReference type="Pfam" id="PF04910">
    <property type="entry name" value="Tcf25"/>
    <property type="match status" value="1"/>
</dbReference>
<dbReference type="EMBL" id="JANUCT010000025">
    <property type="protein sequence ID" value="MCS3904516.1"/>
    <property type="molecule type" value="Genomic_DNA"/>
</dbReference>
<reference evidence="2" key="1">
    <citation type="submission" date="2022-08" db="EMBL/GenBank/DDBJ databases">
        <title>Genomic Encyclopedia of Type Strains, Phase III (KMG-III): the genomes of soil and plant-associated and newly described type strains.</title>
        <authorList>
            <person name="Whitman W."/>
        </authorList>
    </citation>
    <scope>NUCLEOTIDE SEQUENCE</scope>
    <source>
        <strain evidence="2">HMT 1</strain>
    </source>
</reference>
<proteinExistence type="predicted"/>
<feature type="compositionally biased region" description="Acidic residues" evidence="1">
    <location>
        <begin position="394"/>
        <end position="405"/>
    </location>
</feature>
<feature type="region of interest" description="Disordered" evidence="1">
    <location>
        <begin position="386"/>
        <end position="405"/>
    </location>
</feature>
<dbReference type="InterPro" id="IPR006994">
    <property type="entry name" value="TCF25/Rqc1"/>
</dbReference>
<gene>
    <name evidence="2" type="ORF">J2T55_002555</name>
</gene>
<accession>A0AAE3HNE2</accession>
<evidence type="ECO:0000313" key="2">
    <source>
        <dbReference type="EMBL" id="MCS3904516.1"/>
    </source>
</evidence>
<sequence>MQEPEDPKTPIDFEAFLSDAAAQIRQHEDPQQFLDWCRKFLPRYLLTFDSDFPEPGSPEWPAFALYIGRGIWNAMPLPGNDYRPRPLPAPGRNDPCPCGSGRKYKRCCIRLDAGDMQLDSRTLWPYLARQFKQNELGALAGSGAIPVASLVDIAQQFLDQLQTKKCIAVLEPLFSSPIRKPDALHDEALTLLCEGYDDLGYHNKKMALLKWVTETHPASVLRAGAWQRLATIRLDEGDSEAAWAAFEQAGRDEPDALSLGLLEIQMLYAENRIEECRQRADYWLQRLKQLEFDPEEMPARFFAVASHDPGAAMANIGLGRSDGAGTWLQDWLSQHADRPIPAYAVTEEPVLELAGEKAGTATDLLEHLRAMGIPEEQVPEDLLDDLDSDKQAPQEDENTEDDPAIDEESLFLQGPDLSEVTAQWRAVFPLGKPFSVHEVPFDESGEVWMPDIELSWMKVLDEHPEALDSLDIIDDLATALYLHPDYGARWLDDALLLPVLERARAIIEQAFAQISTPRLLWLYSENRSALRNLVRLYAAYDRLGWGDEALALAEWILALNPHDSHGLRYLIINERLRRGDDTAALSLAEQYSDDIQPDPLYGRALALYRLGRLYEADAALQVATQRVPKVVDYLCRKRIREPELSSFGIQVGGDDQAWYYRLEMRETWAQTAGALAWLKKHQTDH</sequence>
<organism evidence="2 3">
    <name type="scientific">Methylohalomonas lacus</name>
    <dbReference type="NCBI Taxonomy" id="398773"/>
    <lineage>
        <taxon>Bacteria</taxon>
        <taxon>Pseudomonadati</taxon>
        <taxon>Pseudomonadota</taxon>
        <taxon>Gammaproteobacteria</taxon>
        <taxon>Methylohalomonadales</taxon>
        <taxon>Methylohalomonadaceae</taxon>
        <taxon>Methylohalomonas</taxon>
    </lineage>
</organism>
<evidence type="ECO:0000313" key="3">
    <source>
        <dbReference type="Proteomes" id="UP001204445"/>
    </source>
</evidence>
<protein>
    <submittedName>
        <fullName evidence="2">Tetratricopeptide (TPR) repeat protein</fullName>
    </submittedName>
</protein>
<name>A0AAE3HNE2_9GAMM</name>
<dbReference type="Gene3D" id="1.25.40.10">
    <property type="entry name" value="Tetratricopeptide repeat domain"/>
    <property type="match status" value="2"/>
</dbReference>
<dbReference type="SUPFAM" id="SSF103642">
    <property type="entry name" value="Sec-C motif"/>
    <property type="match status" value="1"/>
</dbReference>
<dbReference type="InterPro" id="IPR011990">
    <property type="entry name" value="TPR-like_helical_dom_sf"/>
</dbReference>
<dbReference type="AlphaFoldDB" id="A0AAE3HNE2"/>
<dbReference type="InterPro" id="IPR004027">
    <property type="entry name" value="SEC_C_motif"/>
</dbReference>
<dbReference type="RefSeq" id="WP_259057590.1">
    <property type="nucleotide sequence ID" value="NZ_JANUCT010000025.1"/>
</dbReference>
<dbReference type="Proteomes" id="UP001204445">
    <property type="component" value="Unassembled WGS sequence"/>
</dbReference>
<dbReference type="Pfam" id="PF02810">
    <property type="entry name" value="SEC-C"/>
    <property type="match status" value="1"/>
</dbReference>
<comment type="caution">
    <text evidence="2">The sequence shown here is derived from an EMBL/GenBank/DDBJ whole genome shotgun (WGS) entry which is preliminary data.</text>
</comment>
<dbReference type="SUPFAM" id="SSF48452">
    <property type="entry name" value="TPR-like"/>
    <property type="match status" value="2"/>
</dbReference>
<dbReference type="Gene3D" id="3.10.450.50">
    <property type="match status" value="1"/>
</dbReference>
<keyword evidence="3" id="KW-1185">Reference proteome</keyword>
<evidence type="ECO:0000256" key="1">
    <source>
        <dbReference type="SAM" id="MobiDB-lite"/>
    </source>
</evidence>